<dbReference type="Proteomes" id="UP000191408">
    <property type="component" value="Unassembled WGS sequence"/>
</dbReference>
<dbReference type="AlphaFoldDB" id="A0A1V6NN95"/>
<dbReference type="EMBL" id="MDYM01000005">
    <property type="protein sequence ID" value="OQD66163.1"/>
    <property type="molecule type" value="Genomic_DNA"/>
</dbReference>
<accession>A0A1V6NN95</accession>
<comment type="caution">
    <text evidence="1">The sequence shown here is derived from an EMBL/GenBank/DDBJ whole genome shotgun (WGS) entry which is preliminary data.</text>
</comment>
<proteinExistence type="predicted"/>
<dbReference type="OrthoDB" id="10430904at2759"/>
<protein>
    <submittedName>
        <fullName evidence="1">Uncharacterized protein</fullName>
    </submittedName>
</protein>
<keyword evidence="2" id="KW-1185">Reference proteome</keyword>
<reference evidence="2" key="1">
    <citation type="journal article" date="2017" name="Nat. Microbiol.">
        <title>Global analysis of biosynthetic gene clusters reveals vast potential of secondary metabolite production in Penicillium species.</title>
        <authorList>
            <person name="Nielsen J.C."/>
            <person name="Grijseels S."/>
            <person name="Prigent S."/>
            <person name="Ji B."/>
            <person name="Dainat J."/>
            <person name="Nielsen K.F."/>
            <person name="Frisvad J.C."/>
            <person name="Workman M."/>
            <person name="Nielsen J."/>
        </authorList>
    </citation>
    <scope>NUCLEOTIDE SEQUENCE [LARGE SCALE GENOMIC DNA]</scope>
    <source>
        <strain evidence="2">IBT 4502</strain>
    </source>
</reference>
<gene>
    <name evidence="1" type="ORF">PENPOL_c005G04419</name>
</gene>
<name>A0A1V6NN95_PENPO</name>
<evidence type="ECO:0000313" key="2">
    <source>
        <dbReference type="Proteomes" id="UP000191408"/>
    </source>
</evidence>
<organism evidence="1 2">
    <name type="scientific">Penicillium polonicum</name>
    <dbReference type="NCBI Taxonomy" id="60169"/>
    <lineage>
        <taxon>Eukaryota</taxon>
        <taxon>Fungi</taxon>
        <taxon>Dikarya</taxon>
        <taxon>Ascomycota</taxon>
        <taxon>Pezizomycotina</taxon>
        <taxon>Eurotiomycetes</taxon>
        <taxon>Eurotiomycetidae</taxon>
        <taxon>Eurotiales</taxon>
        <taxon>Aspergillaceae</taxon>
        <taxon>Penicillium</taxon>
    </lineage>
</organism>
<evidence type="ECO:0000313" key="1">
    <source>
        <dbReference type="EMBL" id="OQD66163.1"/>
    </source>
</evidence>
<sequence length="173" mass="19037">MQFHQQHHLHGRPAEHAAGTLASPWEIATLYDLPGAGNMAQKLPSACSAGRPCHLQQHASSWERGTVYDLPGAGAMEYKPAPGTFSDYMISQGLATWHRNCHLRVQRADQNNTICMMGPLNTQQEHKPAPGTFSDYMISQGLATWHRSCHLRVQQADHATFSNSQLLGAGNII</sequence>